<gene>
    <name evidence="2" type="ORF">NZ35_10455</name>
</gene>
<sequence>MNLNFIKPATLLFALLTLGGCANTLQPLDYKASQAYVPVTLGLGPAYSRIDEQHQRETISALKNTGAFSMLDGGYSRNGYSLLITEPHDGKVNWLALMNVFTLFTFPMPYHYQDNLRGSVFKDGELLKTYNYSREGWSVITWYVPIPAFENKRQMLDQLLVEIDKDKVIPYQP</sequence>
<name>A0A0A6DFU9_9PSED</name>
<comment type="caution">
    <text evidence="2">The sequence shown here is derived from an EMBL/GenBank/DDBJ whole genome shotgun (WGS) entry which is preliminary data.</text>
</comment>
<dbReference type="AlphaFoldDB" id="A0A0A6DFU9"/>
<reference evidence="2 3" key="1">
    <citation type="submission" date="2014-10" db="EMBL/GenBank/DDBJ databases">
        <title>Draft genome sequence of Pseudomonas chlororaphis EA105.</title>
        <authorList>
            <person name="McCully L.M."/>
            <person name="Bitzer A.S."/>
            <person name="Spence C."/>
            <person name="Bais H."/>
            <person name="Silby M.W."/>
        </authorList>
    </citation>
    <scope>NUCLEOTIDE SEQUENCE [LARGE SCALE GENOMIC DNA]</scope>
    <source>
        <strain evidence="2 3">EA105</strain>
    </source>
</reference>
<evidence type="ECO:0000256" key="1">
    <source>
        <dbReference type="SAM" id="SignalP"/>
    </source>
</evidence>
<keyword evidence="1" id="KW-0732">Signal</keyword>
<feature type="signal peptide" evidence="1">
    <location>
        <begin position="1"/>
        <end position="22"/>
    </location>
</feature>
<protein>
    <submittedName>
        <fullName evidence="2">Lipoprotein</fullName>
    </submittedName>
</protein>
<organism evidence="2 3">
    <name type="scientific">Pseudomonas chlororaphis</name>
    <dbReference type="NCBI Taxonomy" id="587753"/>
    <lineage>
        <taxon>Bacteria</taxon>
        <taxon>Pseudomonadati</taxon>
        <taxon>Pseudomonadota</taxon>
        <taxon>Gammaproteobacteria</taxon>
        <taxon>Pseudomonadales</taxon>
        <taxon>Pseudomonadaceae</taxon>
        <taxon>Pseudomonas</taxon>
    </lineage>
</organism>
<dbReference type="PROSITE" id="PS51257">
    <property type="entry name" value="PROKAR_LIPOPROTEIN"/>
    <property type="match status" value="1"/>
</dbReference>
<dbReference type="Proteomes" id="UP000030564">
    <property type="component" value="Unassembled WGS sequence"/>
</dbReference>
<evidence type="ECO:0000313" key="2">
    <source>
        <dbReference type="EMBL" id="KHA73582.1"/>
    </source>
</evidence>
<dbReference type="EMBL" id="JSFK01000005">
    <property type="protein sequence ID" value="KHA73582.1"/>
    <property type="molecule type" value="Genomic_DNA"/>
</dbReference>
<evidence type="ECO:0000313" key="3">
    <source>
        <dbReference type="Proteomes" id="UP000030564"/>
    </source>
</evidence>
<keyword evidence="2" id="KW-0449">Lipoprotein</keyword>
<accession>A0A0A6DFU9</accession>
<dbReference type="PATRIC" id="fig|587753.9.peg.5088"/>
<feature type="chain" id="PRO_5002025712" evidence="1">
    <location>
        <begin position="23"/>
        <end position="173"/>
    </location>
</feature>
<dbReference type="OrthoDB" id="6942359at2"/>
<proteinExistence type="predicted"/>